<dbReference type="CDD" id="cd18614">
    <property type="entry name" value="GH130"/>
    <property type="match status" value="1"/>
</dbReference>
<keyword evidence="5" id="KW-1185">Reference proteome</keyword>
<evidence type="ECO:0000256" key="1">
    <source>
        <dbReference type="ARBA" id="ARBA00022676"/>
    </source>
</evidence>
<name>A0A0E4GB15_9FIRM</name>
<evidence type="ECO:0000256" key="3">
    <source>
        <dbReference type="ARBA" id="ARBA00024356"/>
    </source>
</evidence>
<comment type="similarity">
    <text evidence="3">Belongs to the glycosyl hydrolase 130 family.</text>
</comment>
<dbReference type="Pfam" id="PF04041">
    <property type="entry name" value="Glyco_hydro_130"/>
    <property type="match status" value="1"/>
</dbReference>
<evidence type="ECO:0000313" key="5">
    <source>
        <dbReference type="Proteomes" id="UP000045545"/>
    </source>
</evidence>
<dbReference type="Gene3D" id="3.90.550.10">
    <property type="entry name" value="Spore Coat Polysaccharide Biosynthesis Protein SpsA, Chain A"/>
    <property type="match status" value="1"/>
</dbReference>
<dbReference type="PANTHER" id="PTHR34106">
    <property type="entry name" value="GLYCOSIDASE"/>
    <property type="match status" value="1"/>
</dbReference>
<accession>A0A0E4GB15</accession>
<keyword evidence="2" id="KW-0808">Transferase</keyword>
<dbReference type="GO" id="GO:0016757">
    <property type="term" value="F:glycosyltransferase activity"/>
    <property type="evidence" value="ECO:0007669"/>
    <property type="project" value="UniProtKB-KW"/>
</dbReference>
<proteinExistence type="inferred from homology"/>
<dbReference type="SUPFAM" id="SSF53448">
    <property type="entry name" value="Nucleotide-diphospho-sugar transferases"/>
    <property type="match status" value="1"/>
</dbReference>
<dbReference type="SUPFAM" id="SSF75005">
    <property type="entry name" value="Arabinanase/levansucrase/invertase"/>
    <property type="match status" value="1"/>
</dbReference>
<dbReference type="EMBL" id="CGIH01000013">
    <property type="protein sequence ID" value="CFX29471.1"/>
    <property type="molecule type" value="Genomic_DNA"/>
</dbReference>
<evidence type="ECO:0000313" key="4">
    <source>
        <dbReference type="EMBL" id="CFX29471.1"/>
    </source>
</evidence>
<dbReference type="InterPro" id="IPR029044">
    <property type="entry name" value="Nucleotide-diphossugar_trans"/>
</dbReference>
<reference evidence="4 5" key="1">
    <citation type="submission" date="2015-03" db="EMBL/GenBank/DDBJ databases">
        <authorList>
            <person name="Murphy D."/>
        </authorList>
    </citation>
    <scope>NUCLEOTIDE SEQUENCE [LARGE SCALE GENOMIC DNA]</scope>
    <source>
        <strain evidence="4 5">OL-4</strain>
    </source>
</reference>
<evidence type="ECO:0000256" key="2">
    <source>
        <dbReference type="ARBA" id="ARBA00022679"/>
    </source>
</evidence>
<protein>
    <submittedName>
        <fullName evidence="4">Mannoside phosphorylase</fullName>
    </submittedName>
</protein>
<gene>
    <name evidence="4" type="ORF">945</name>
</gene>
<dbReference type="PANTHER" id="PTHR34106:SF5">
    <property type="entry name" value="GLYCOSIDASE"/>
    <property type="match status" value="1"/>
</dbReference>
<keyword evidence="1" id="KW-0328">Glycosyltransferase</keyword>
<organism evidence="4 5">
    <name type="scientific">Syntrophomonas zehnderi OL-4</name>
    <dbReference type="NCBI Taxonomy" id="690567"/>
    <lineage>
        <taxon>Bacteria</taxon>
        <taxon>Bacillati</taxon>
        <taxon>Bacillota</taxon>
        <taxon>Clostridia</taxon>
        <taxon>Eubacteriales</taxon>
        <taxon>Syntrophomonadaceae</taxon>
        <taxon>Syntrophomonas</taxon>
    </lineage>
</organism>
<sequence length="1178" mass="135421">MDEINRAGIFDEKMKEILDGLDDYKDYDLVIGIPFYNEKHDLPEVLRSIDEVLQNWIGRRQLIVCVGDAGGTETLQAIEGLSLKHPHLEFLLPQEAGGRGMRIRALIEIAQKMQVDLIIFKSQMEGTSGLGIDANWLESLLTPIQGQYDMVLGSLRQHCGIDSIAYMLAAPILESFYGSRLSDPLGGIYAIAHDLVEELASEAKFWTDSIRGAGIDFWIMTRALCWNKEICEVSMGGTIKAPTLENRNRVFREMAQTIFECLRRDSAVWLKDRLIIKVTDILARNRVEKADVPEYSSAELWQGFKMYYDKSAQVLEEFLPAETVNELLNAMESNYETFHLRDEIWVDSIYTFLMQYVYGEEARQTELLDALTALYNGKIASHANKMHSFYDQIQNLGLIERDELMVQKMESIRQHLTEEFWRKKPYLSNAWAARAEQNKPPLVPLAYMEYIPNRPIVVPKKISGKDKRIVQTDDVFKQLRKRYEERFNRFISEGLGLSTEAKSEEIIAAVENFMGEAEQAIDELLPGNLYEMEGLKQFVDALFKLVPHQRMFTVQGELLREMLIRFPPSNLMIPLGYYRPADLIKEMDVRDAVTYANLVESWSYTDRDLAWLAEQLKPESFEWVDIKPIIFDQASAAGIWSHNKMTNLNRVTARITIKALENQRGGKYPKLRYFTSIIRRLCLAESYSKLFQQNVKERKNIGQKARNTLTSIEKGDDFSVLKIFENYVQRALVEKIRIVANNLIAQGHPEQARIFQLMADSYGLSQVLENGTFLSCTVWSWASYSFKGGLKIPTPLTTSIEGRWFNHEFLEVLYKELGYDDKEIMQTVFRSIQAGRSGMSLLDSLLPHRPKDVTVVVQETTNEPSKNLHRFIGNPLLEPISEHDWESKYVLNPGALRIDDKVYLFYRAVGKDNVSYIGLAITDGYRVLERLPEPVFSPIIPEEIMGCEDPRLIIIEDRIWMLYTAYDGNIAQIAAASIDIQDFLERKYDQWQREGLAFKNIWDKDAILFPERIKGKYILYHRIEPSMWITYMQELTFPCWEKHAIIIGPRPGRMWDSLKIGAGAQPIKTRYGWLLIYHGVDYNYVYRLGVILVDLENPQKVIYRSPNPILEPVEDYELGLSGGWVPNVVFTCGAVASSDKEILEDDDEILVYYGAADTSIGLASATLAELIPEKFRQI</sequence>
<dbReference type="InterPro" id="IPR007184">
    <property type="entry name" value="Mannoside_phosphorylase"/>
</dbReference>
<dbReference type="STRING" id="690567.945"/>
<dbReference type="AlphaFoldDB" id="A0A0E4GB15"/>
<dbReference type="Proteomes" id="UP000045545">
    <property type="component" value="Unassembled WGS sequence"/>
</dbReference>
<dbReference type="Gene3D" id="2.115.10.20">
    <property type="entry name" value="Glycosyl hydrolase domain, family 43"/>
    <property type="match status" value="1"/>
</dbReference>
<dbReference type="InterPro" id="IPR023296">
    <property type="entry name" value="Glyco_hydro_beta-prop_sf"/>
</dbReference>
<dbReference type="RefSeq" id="WP_198142812.1">
    <property type="nucleotide sequence ID" value="NZ_CGIH01000013.1"/>
</dbReference>